<dbReference type="AlphaFoldDB" id="A0AAW8FI78"/>
<sequence>MTSQSHSQEIITRHLCMAADVEKYSRLDTPSQEACQADLVRVLEEAAVLSGLDRTAWERQPQGDQEFAVLPLETQEPVVLGGFVRNLAVRLGERNANRTEEERMRLRLAIDFGVARTAALGYSGPAPVSVARYLNAPQLKRVLEALASTDLALIVSDRVYQDVVRLRGEGQGLDPSRYVRVHVHQKEFSGYGWIHVPEHGREELEPLVADPEPEEAAALAPTNVVKKNKGGVFHFGSGDAARTMHKKYYG</sequence>
<evidence type="ECO:0000313" key="2">
    <source>
        <dbReference type="Proteomes" id="UP001234216"/>
    </source>
</evidence>
<dbReference type="RefSeq" id="WP_306980024.1">
    <property type="nucleotide sequence ID" value="NZ_JAUSZV010000005.1"/>
</dbReference>
<evidence type="ECO:0000313" key="1">
    <source>
        <dbReference type="EMBL" id="MDQ0909872.1"/>
    </source>
</evidence>
<proteinExistence type="predicted"/>
<gene>
    <name evidence="1" type="ORF">QFZ22_005857</name>
</gene>
<comment type="caution">
    <text evidence="1">The sequence shown here is derived from an EMBL/GenBank/DDBJ whole genome shotgun (WGS) entry which is preliminary data.</text>
</comment>
<reference evidence="1" key="1">
    <citation type="submission" date="2023-07" db="EMBL/GenBank/DDBJ databases">
        <title>Comparative genomics of wheat-associated soil bacteria to identify genetic determinants of phenazine resistance.</title>
        <authorList>
            <person name="Mouncey N."/>
        </authorList>
    </citation>
    <scope>NUCLEOTIDE SEQUENCE</scope>
    <source>
        <strain evidence="1">V4I22</strain>
    </source>
</reference>
<protein>
    <submittedName>
        <fullName evidence="1">Uncharacterized protein</fullName>
    </submittedName>
</protein>
<name>A0AAW8FI78_9ACTN</name>
<accession>A0AAW8FI78</accession>
<dbReference type="Proteomes" id="UP001234216">
    <property type="component" value="Unassembled WGS sequence"/>
</dbReference>
<organism evidence="1 2">
    <name type="scientific">Streptomyces canus</name>
    <dbReference type="NCBI Taxonomy" id="58343"/>
    <lineage>
        <taxon>Bacteria</taxon>
        <taxon>Bacillati</taxon>
        <taxon>Actinomycetota</taxon>
        <taxon>Actinomycetes</taxon>
        <taxon>Kitasatosporales</taxon>
        <taxon>Streptomycetaceae</taxon>
        <taxon>Streptomyces</taxon>
        <taxon>Streptomyces aurantiacus group</taxon>
    </lineage>
</organism>
<dbReference type="EMBL" id="JAUSZV010000005">
    <property type="protein sequence ID" value="MDQ0909872.1"/>
    <property type="molecule type" value="Genomic_DNA"/>
</dbReference>